<dbReference type="PANTHER" id="PTHR38050:SF2">
    <property type="entry name" value="FERULOYL ESTERASE C-RELATED"/>
    <property type="match status" value="1"/>
</dbReference>
<evidence type="ECO:0000256" key="9">
    <source>
        <dbReference type="ARBA" id="ARBA00034075"/>
    </source>
</evidence>
<dbReference type="AlphaFoldDB" id="A0AA39GBK6"/>
<gene>
    <name evidence="10" type="ORF">NLU13_8396</name>
</gene>
<evidence type="ECO:0000256" key="2">
    <source>
        <dbReference type="ARBA" id="ARBA00013091"/>
    </source>
</evidence>
<keyword evidence="7" id="KW-0119">Carbohydrate metabolism</keyword>
<comment type="caution">
    <text evidence="10">The sequence shown here is derived from an EMBL/GenBank/DDBJ whole genome shotgun (WGS) entry which is preliminary data.</text>
</comment>
<dbReference type="EC" id="3.1.1.73" evidence="2"/>
<evidence type="ECO:0000256" key="7">
    <source>
        <dbReference type="ARBA" id="ARBA00023277"/>
    </source>
</evidence>
<dbReference type="InterPro" id="IPR029058">
    <property type="entry name" value="AB_hydrolase_fold"/>
</dbReference>
<dbReference type="Proteomes" id="UP001175261">
    <property type="component" value="Unassembled WGS sequence"/>
</dbReference>
<evidence type="ECO:0000256" key="4">
    <source>
        <dbReference type="ARBA" id="ARBA00022651"/>
    </source>
</evidence>
<name>A0AA39GBK6_SARSR</name>
<proteinExistence type="predicted"/>
<comment type="subcellular location">
    <subcellularLocation>
        <location evidence="1">Secreted</location>
    </subcellularLocation>
</comment>
<protein>
    <recommendedName>
        <fullName evidence="2">feruloyl esterase</fullName>
        <ecNumber evidence="2">3.1.1.73</ecNumber>
    </recommendedName>
</protein>
<organism evidence="10 11">
    <name type="scientific">Sarocladium strictum</name>
    <name type="common">Black bundle disease fungus</name>
    <name type="synonym">Acremonium strictum</name>
    <dbReference type="NCBI Taxonomy" id="5046"/>
    <lineage>
        <taxon>Eukaryota</taxon>
        <taxon>Fungi</taxon>
        <taxon>Dikarya</taxon>
        <taxon>Ascomycota</taxon>
        <taxon>Pezizomycotina</taxon>
        <taxon>Sordariomycetes</taxon>
        <taxon>Hypocreomycetidae</taxon>
        <taxon>Hypocreales</taxon>
        <taxon>Sarocladiaceae</taxon>
        <taxon>Sarocladium</taxon>
    </lineage>
</organism>
<dbReference type="InterPro" id="IPR043595">
    <property type="entry name" value="FaeB/C/D"/>
</dbReference>
<evidence type="ECO:0000256" key="6">
    <source>
        <dbReference type="ARBA" id="ARBA00022801"/>
    </source>
</evidence>
<keyword evidence="11" id="KW-1185">Reference proteome</keyword>
<evidence type="ECO:0000256" key="8">
    <source>
        <dbReference type="ARBA" id="ARBA00023326"/>
    </source>
</evidence>
<accession>A0AA39GBK6</accession>
<evidence type="ECO:0000256" key="1">
    <source>
        <dbReference type="ARBA" id="ARBA00004613"/>
    </source>
</evidence>
<evidence type="ECO:0000256" key="3">
    <source>
        <dbReference type="ARBA" id="ARBA00022525"/>
    </source>
</evidence>
<keyword evidence="8" id="KW-0624">Polysaccharide degradation</keyword>
<dbReference type="GO" id="GO:0005576">
    <property type="term" value="C:extracellular region"/>
    <property type="evidence" value="ECO:0007669"/>
    <property type="project" value="UniProtKB-SubCell"/>
</dbReference>
<reference evidence="10" key="1">
    <citation type="submission" date="2022-10" db="EMBL/GenBank/DDBJ databases">
        <title>Determination and structural analysis of whole genome sequence of Sarocladium strictum F4-1.</title>
        <authorList>
            <person name="Hu L."/>
            <person name="Jiang Y."/>
        </authorList>
    </citation>
    <scope>NUCLEOTIDE SEQUENCE</scope>
    <source>
        <strain evidence="10">F4-1</strain>
    </source>
</reference>
<dbReference type="GO" id="GO:0030600">
    <property type="term" value="F:feruloyl esterase activity"/>
    <property type="evidence" value="ECO:0007669"/>
    <property type="project" value="UniProtKB-EC"/>
</dbReference>
<comment type="catalytic activity">
    <reaction evidence="9">
        <text>feruloyl-polysaccharide + H2O = ferulate + polysaccharide.</text>
        <dbReference type="EC" id="3.1.1.73"/>
    </reaction>
</comment>
<keyword evidence="5" id="KW-0732">Signal</keyword>
<keyword evidence="4" id="KW-0858">Xylan degradation</keyword>
<evidence type="ECO:0000313" key="11">
    <source>
        <dbReference type="Proteomes" id="UP001175261"/>
    </source>
</evidence>
<keyword evidence="3" id="KW-0964">Secreted</keyword>
<dbReference type="EMBL" id="JAPDFR010000008">
    <property type="protein sequence ID" value="KAK0384308.1"/>
    <property type="molecule type" value="Genomic_DNA"/>
</dbReference>
<dbReference type="PANTHER" id="PTHR38050">
    <property type="match status" value="1"/>
</dbReference>
<dbReference type="SUPFAM" id="SSF53474">
    <property type="entry name" value="alpha/beta-Hydrolases"/>
    <property type="match status" value="1"/>
</dbReference>
<sequence length="315" mass="33942">MKLVKVTLLSALAQASDLPPSFKPRLLLDGCNLDLPSGQAIGKVSNVSITSDGVERSFLVFVPPGYRKDKPTSAIFSYHGGSRTAEDQLALDQLTSSVYNPGSFIIYPQGINNTWQGVPGIKTDDVAFTANILDYVQSHYCIDSSRIFATGKSDGGGFSNVLACDAGMSLRFAAFAPVSGAFYIDTLPCNGTTVPIPCDAQRSDIPFVEFHGGNDTTIRYDGGERKKECLPSIPHFIQAWALRDNLGVTSVATSIAPNTTRFSFGDGLVEQYYESDIGHDWPSTVPNADNKVAGRHVASYNATPIIVDFFGRHSL</sequence>
<evidence type="ECO:0000256" key="5">
    <source>
        <dbReference type="ARBA" id="ARBA00022729"/>
    </source>
</evidence>
<evidence type="ECO:0000313" key="10">
    <source>
        <dbReference type="EMBL" id="KAK0384308.1"/>
    </source>
</evidence>
<keyword evidence="6" id="KW-0378">Hydrolase</keyword>
<dbReference type="Gene3D" id="3.40.50.1820">
    <property type="entry name" value="alpha/beta hydrolase"/>
    <property type="match status" value="1"/>
</dbReference>
<dbReference type="GO" id="GO:0045493">
    <property type="term" value="P:xylan catabolic process"/>
    <property type="evidence" value="ECO:0007669"/>
    <property type="project" value="UniProtKB-KW"/>
</dbReference>